<dbReference type="PANTHER" id="PTHR12277:SF81">
    <property type="entry name" value="PROTEIN ABHD13"/>
    <property type="match status" value="1"/>
</dbReference>
<dbReference type="Gene3D" id="3.40.50.1820">
    <property type="entry name" value="alpha/beta hydrolase"/>
    <property type="match status" value="1"/>
</dbReference>
<name>A0AA46Z562_VIBPH</name>
<keyword evidence="1" id="KW-0472">Membrane</keyword>
<proteinExistence type="predicted"/>
<gene>
    <name evidence="3" type="ORF">M5598_25600</name>
</gene>
<geneLocation type="plasmid" evidence="3 4">
    <name>pVP-16-VB00198-1</name>
</geneLocation>
<dbReference type="SUPFAM" id="SSF53474">
    <property type="entry name" value="alpha/beta-Hydrolases"/>
    <property type="match status" value="1"/>
</dbReference>
<feature type="domain" description="AB hydrolase-1" evidence="2">
    <location>
        <begin position="70"/>
        <end position="168"/>
    </location>
</feature>
<keyword evidence="3" id="KW-0614">Plasmid</keyword>
<dbReference type="RefSeq" id="WP_264400367.1">
    <property type="nucleotide sequence ID" value="NZ_CP062152.1"/>
</dbReference>
<keyword evidence="1" id="KW-0812">Transmembrane</keyword>
<feature type="transmembrane region" description="Helical" evidence="1">
    <location>
        <begin position="6"/>
        <end position="27"/>
    </location>
</feature>
<dbReference type="InterPro" id="IPR029058">
    <property type="entry name" value="AB_hydrolase_fold"/>
</dbReference>
<dbReference type="AlphaFoldDB" id="A0AA46Z562"/>
<sequence length="265" mass="29782">MKVKPALIASFIMIGMALFFLIQKVAIYPAYFRSLQEYELSNTENMVVGKIAVDNNQIKTLYFKGDESKPLIVFFHGNMELVDDYAWIFKSLSSEIGYNIVMIEYPGYGNSDGFPSLKGSIEATNKWLEQNYDGNELILWGRSIGSAHAIELFVQNSSAVSNVIIQSGFSDLSVAVTESTIVKSLINSIIFEDYNSLNKLLETPKLARKTKFTLIHGNKDELFSIESAVSFKKALMEDGFSVNFIEFNGDHNSANFSYFKLLMSL</sequence>
<keyword evidence="1" id="KW-1133">Transmembrane helix</keyword>
<evidence type="ECO:0000256" key="1">
    <source>
        <dbReference type="SAM" id="Phobius"/>
    </source>
</evidence>
<dbReference type="Proteomes" id="UP001163036">
    <property type="component" value="Plasmid pVP-16-VB00198-1"/>
</dbReference>
<evidence type="ECO:0000313" key="3">
    <source>
        <dbReference type="EMBL" id="UYV30386.1"/>
    </source>
</evidence>
<keyword evidence="3" id="KW-0378">Hydrolase</keyword>
<dbReference type="EMBL" id="CP097357">
    <property type="protein sequence ID" value="UYV30386.1"/>
    <property type="molecule type" value="Genomic_DNA"/>
</dbReference>
<reference evidence="3" key="1">
    <citation type="submission" date="2022-05" db="EMBL/GenBank/DDBJ databases">
        <title>Megaplasmid of Vibrio parahaemolyticus.</title>
        <authorList>
            <person name="Strauch E."/>
            <person name="Borowiak M."/>
        </authorList>
    </citation>
    <scope>NUCLEOTIDE SEQUENCE</scope>
    <source>
        <strain evidence="3">16-VB00198</strain>
        <plasmid evidence="3">pVP-16-VB00198-1</plasmid>
    </source>
</reference>
<evidence type="ECO:0000313" key="4">
    <source>
        <dbReference type="Proteomes" id="UP001163036"/>
    </source>
</evidence>
<dbReference type="InterPro" id="IPR000073">
    <property type="entry name" value="AB_hydrolase_1"/>
</dbReference>
<accession>A0AA46Z562</accession>
<organism evidence="3 4">
    <name type="scientific">Vibrio parahaemolyticus</name>
    <dbReference type="NCBI Taxonomy" id="670"/>
    <lineage>
        <taxon>Bacteria</taxon>
        <taxon>Pseudomonadati</taxon>
        <taxon>Pseudomonadota</taxon>
        <taxon>Gammaproteobacteria</taxon>
        <taxon>Vibrionales</taxon>
        <taxon>Vibrionaceae</taxon>
        <taxon>Vibrio</taxon>
    </lineage>
</organism>
<dbReference type="GO" id="GO:0016787">
    <property type="term" value="F:hydrolase activity"/>
    <property type="evidence" value="ECO:0007669"/>
    <property type="project" value="UniProtKB-KW"/>
</dbReference>
<protein>
    <submittedName>
        <fullName evidence="3">Alpha/beta hydrolase</fullName>
    </submittedName>
</protein>
<dbReference type="PANTHER" id="PTHR12277">
    <property type="entry name" value="ALPHA/BETA HYDROLASE DOMAIN-CONTAINING PROTEIN"/>
    <property type="match status" value="1"/>
</dbReference>
<evidence type="ECO:0000259" key="2">
    <source>
        <dbReference type="Pfam" id="PF00561"/>
    </source>
</evidence>
<dbReference type="Pfam" id="PF00561">
    <property type="entry name" value="Abhydrolase_1"/>
    <property type="match status" value="1"/>
</dbReference>